<evidence type="ECO:0000313" key="1">
    <source>
        <dbReference type="EMBL" id="GKV51128.1"/>
    </source>
</evidence>
<reference evidence="1 2" key="1">
    <citation type="journal article" date="2021" name="Commun. Biol.">
        <title>The genome of Shorea leprosula (Dipterocarpaceae) highlights the ecological relevance of drought in aseasonal tropical rainforests.</title>
        <authorList>
            <person name="Ng K.K.S."/>
            <person name="Kobayashi M.J."/>
            <person name="Fawcett J.A."/>
            <person name="Hatakeyama M."/>
            <person name="Paape T."/>
            <person name="Ng C.H."/>
            <person name="Ang C.C."/>
            <person name="Tnah L.H."/>
            <person name="Lee C.T."/>
            <person name="Nishiyama T."/>
            <person name="Sese J."/>
            <person name="O'Brien M.J."/>
            <person name="Copetti D."/>
            <person name="Mohd Noor M.I."/>
            <person name="Ong R.C."/>
            <person name="Putra M."/>
            <person name="Sireger I.Z."/>
            <person name="Indrioko S."/>
            <person name="Kosugi Y."/>
            <person name="Izuno A."/>
            <person name="Isagi Y."/>
            <person name="Lee S.L."/>
            <person name="Shimizu K.K."/>
        </authorList>
    </citation>
    <scope>NUCLEOTIDE SEQUENCE [LARGE SCALE GENOMIC DNA]</scope>
    <source>
        <strain evidence="1">214</strain>
    </source>
</reference>
<protein>
    <submittedName>
        <fullName evidence="1">Uncharacterized protein</fullName>
    </submittedName>
</protein>
<gene>
    <name evidence="1" type="ORF">SLEP1_g57802</name>
</gene>
<sequence>MVIQEGQGQFLFLQSSIIVNLTSDFGALHRKIGASADTNTFK</sequence>
<dbReference type="Proteomes" id="UP001054252">
    <property type="component" value="Unassembled WGS sequence"/>
</dbReference>
<organism evidence="1 2">
    <name type="scientific">Rubroshorea leprosula</name>
    <dbReference type="NCBI Taxonomy" id="152421"/>
    <lineage>
        <taxon>Eukaryota</taxon>
        <taxon>Viridiplantae</taxon>
        <taxon>Streptophyta</taxon>
        <taxon>Embryophyta</taxon>
        <taxon>Tracheophyta</taxon>
        <taxon>Spermatophyta</taxon>
        <taxon>Magnoliopsida</taxon>
        <taxon>eudicotyledons</taxon>
        <taxon>Gunneridae</taxon>
        <taxon>Pentapetalae</taxon>
        <taxon>rosids</taxon>
        <taxon>malvids</taxon>
        <taxon>Malvales</taxon>
        <taxon>Dipterocarpaceae</taxon>
        <taxon>Rubroshorea</taxon>
    </lineage>
</organism>
<dbReference type="AlphaFoldDB" id="A0AAV5MMB8"/>
<comment type="caution">
    <text evidence="1">The sequence shown here is derived from an EMBL/GenBank/DDBJ whole genome shotgun (WGS) entry which is preliminary data.</text>
</comment>
<evidence type="ECO:0000313" key="2">
    <source>
        <dbReference type="Proteomes" id="UP001054252"/>
    </source>
</evidence>
<accession>A0AAV5MMB8</accession>
<proteinExistence type="predicted"/>
<dbReference type="EMBL" id="BPVZ01000439">
    <property type="protein sequence ID" value="GKV51128.1"/>
    <property type="molecule type" value="Genomic_DNA"/>
</dbReference>
<keyword evidence="2" id="KW-1185">Reference proteome</keyword>
<name>A0AAV5MMB8_9ROSI</name>